<dbReference type="GeneID" id="114334963"/>
<keyword evidence="2" id="KW-1185">Reference proteome</keyword>
<sequence>MTKTSSEKHIEYVPSKLHTNIFQLDVLERKITCQVIKMKDSIVIYVNENDTPEFNNLALAMKDRYSSEPISTVLVGDFNEDFSKNTTSKLCKKLNKVVFLSWNVRQDRLLMPLLEKQIYEKIKSSPDMF</sequence>
<evidence type="ECO:0000313" key="3">
    <source>
        <dbReference type="RefSeq" id="XP_028140902.1"/>
    </source>
</evidence>
<dbReference type="KEGG" id="dvv:114334963"/>
<name>A0A6P7G1I4_DIAVI</name>
<dbReference type="PANTHER" id="PTHR33559:SF1">
    <property type="entry name" value="PROTEASOME ASSEMBLY CHAPERONE 4"/>
    <property type="match status" value="1"/>
</dbReference>
<dbReference type="Pfam" id="PF16093">
    <property type="entry name" value="PAC4"/>
    <property type="match status" value="1"/>
</dbReference>
<dbReference type="InterPro" id="IPR032157">
    <property type="entry name" value="PAC4"/>
</dbReference>
<dbReference type="RefSeq" id="XP_028140902.1">
    <property type="nucleotide sequence ID" value="XM_028285101.1"/>
</dbReference>
<dbReference type="FunCoup" id="A0A6P7G1I4">
    <property type="interactions" value="1"/>
</dbReference>
<evidence type="ECO:0000313" key="1">
    <source>
        <dbReference type="EnsemblMetazoa" id="XP_028140902.1"/>
    </source>
</evidence>
<reference evidence="1" key="2">
    <citation type="submission" date="2025-05" db="UniProtKB">
        <authorList>
            <consortium name="EnsemblMetazoa"/>
        </authorList>
    </citation>
    <scope>IDENTIFICATION</scope>
</reference>
<dbReference type="Proteomes" id="UP001652700">
    <property type="component" value="Unplaced"/>
</dbReference>
<gene>
    <name evidence="3" type="primary">LOC114334963</name>
</gene>
<dbReference type="PANTHER" id="PTHR33559">
    <property type="entry name" value="PROTEASOME ASSEMBLY CHAPERONE 4"/>
    <property type="match status" value="1"/>
</dbReference>
<proteinExistence type="predicted"/>
<accession>A0A6P7G1I4</accession>
<organism evidence="3">
    <name type="scientific">Diabrotica virgifera virgifera</name>
    <name type="common">western corn rootworm</name>
    <dbReference type="NCBI Taxonomy" id="50390"/>
    <lineage>
        <taxon>Eukaryota</taxon>
        <taxon>Metazoa</taxon>
        <taxon>Ecdysozoa</taxon>
        <taxon>Arthropoda</taxon>
        <taxon>Hexapoda</taxon>
        <taxon>Insecta</taxon>
        <taxon>Pterygota</taxon>
        <taxon>Neoptera</taxon>
        <taxon>Endopterygota</taxon>
        <taxon>Coleoptera</taxon>
        <taxon>Polyphaga</taxon>
        <taxon>Cucujiformia</taxon>
        <taxon>Chrysomeloidea</taxon>
        <taxon>Chrysomelidae</taxon>
        <taxon>Galerucinae</taxon>
        <taxon>Diabroticina</taxon>
        <taxon>Diabroticites</taxon>
        <taxon>Diabrotica</taxon>
    </lineage>
</organism>
<evidence type="ECO:0000313" key="2">
    <source>
        <dbReference type="Proteomes" id="UP001652700"/>
    </source>
</evidence>
<reference evidence="3" key="1">
    <citation type="submission" date="2025-04" db="UniProtKB">
        <authorList>
            <consortium name="RefSeq"/>
        </authorList>
    </citation>
    <scope>IDENTIFICATION</scope>
    <source>
        <tissue evidence="3">Whole insect</tissue>
    </source>
</reference>
<dbReference type="InParanoid" id="A0A6P7G1I4"/>
<dbReference type="OrthoDB" id="368507at2759"/>
<dbReference type="GO" id="GO:0043248">
    <property type="term" value="P:proteasome assembly"/>
    <property type="evidence" value="ECO:0007669"/>
    <property type="project" value="InterPro"/>
</dbReference>
<dbReference type="EnsemblMetazoa" id="XM_028285101.2">
    <property type="protein sequence ID" value="XP_028140902.1"/>
    <property type="gene ID" value="LOC114334963"/>
</dbReference>
<dbReference type="AlphaFoldDB" id="A0A6P7G1I4"/>
<protein>
    <submittedName>
        <fullName evidence="3">Proteasome assembly chaperone 4-like isoform X1</fullName>
    </submittedName>
</protein>